<organism evidence="2 3">
    <name type="scientific">Ricinus communis</name>
    <name type="common">Castor bean</name>
    <dbReference type="NCBI Taxonomy" id="3988"/>
    <lineage>
        <taxon>Eukaryota</taxon>
        <taxon>Viridiplantae</taxon>
        <taxon>Streptophyta</taxon>
        <taxon>Embryophyta</taxon>
        <taxon>Tracheophyta</taxon>
        <taxon>Spermatophyta</taxon>
        <taxon>Magnoliopsida</taxon>
        <taxon>eudicotyledons</taxon>
        <taxon>Gunneridae</taxon>
        <taxon>Pentapetalae</taxon>
        <taxon>rosids</taxon>
        <taxon>fabids</taxon>
        <taxon>Malpighiales</taxon>
        <taxon>Euphorbiaceae</taxon>
        <taxon>Acalyphoideae</taxon>
        <taxon>Acalypheae</taxon>
        <taxon>Ricinus</taxon>
    </lineage>
</organism>
<feature type="non-terminal residue" evidence="2">
    <location>
        <position position="1"/>
    </location>
</feature>
<name>B9TI07_RICCO</name>
<dbReference type="AlphaFoldDB" id="B9TI07"/>
<keyword evidence="2" id="KW-0378">Hydrolase</keyword>
<sequence length="182" mass="19587">LARRQRHAAGSRAQPARRRQPVLARIPFVDADVVVLHAAADRHAAAAARAAARPAGAADPRLRLQQRLLATDEQAADTGAHQPLRHRPRTARRVDRRFRAAGAGGGRAAAARDWQRASHHPGAQHGRAGGARLSAPPPGRADRPRDHARHAAPRHRAGIVRAGQQRRADAARQPVARRAGRV</sequence>
<keyword evidence="3" id="KW-1185">Reference proteome</keyword>
<dbReference type="GO" id="GO:0016787">
    <property type="term" value="F:hydrolase activity"/>
    <property type="evidence" value="ECO:0007669"/>
    <property type="project" value="UniProtKB-KW"/>
</dbReference>
<accession>B9TI07</accession>
<gene>
    <name evidence="2" type="ORF">RCOM_1880930</name>
</gene>
<evidence type="ECO:0000313" key="3">
    <source>
        <dbReference type="Proteomes" id="UP000008311"/>
    </source>
</evidence>
<feature type="compositionally biased region" description="Low complexity" evidence="1">
    <location>
        <begin position="161"/>
        <end position="182"/>
    </location>
</feature>
<dbReference type="EMBL" id="EQ982048">
    <property type="protein sequence ID" value="EEF24508.1"/>
    <property type="molecule type" value="Genomic_DNA"/>
</dbReference>
<reference evidence="3" key="1">
    <citation type="journal article" date="2010" name="Nat. Biotechnol.">
        <title>Draft genome sequence of the oilseed species Ricinus communis.</title>
        <authorList>
            <person name="Chan A.P."/>
            <person name="Crabtree J."/>
            <person name="Zhao Q."/>
            <person name="Lorenzi H."/>
            <person name="Orvis J."/>
            <person name="Puiu D."/>
            <person name="Melake-Berhan A."/>
            <person name="Jones K.M."/>
            <person name="Redman J."/>
            <person name="Chen G."/>
            <person name="Cahoon E.B."/>
            <person name="Gedil M."/>
            <person name="Stanke M."/>
            <person name="Haas B.J."/>
            <person name="Wortman J.R."/>
            <person name="Fraser-Liggett C.M."/>
            <person name="Ravel J."/>
            <person name="Rabinowicz P.D."/>
        </authorList>
    </citation>
    <scope>NUCLEOTIDE SEQUENCE [LARGE SCALE GENOMIC DNA]</scope>
    <source>
        <strain evidence="3">cv. Hale</strain>
    </source>
</reference>
<proteinExistence type="predicted"/>
<protein>
    <submittedName>
        <fullName evidence="2">Valacyclovir hydrolase, putative</fullName>
    </submittedName>
</protein>
<feature type="compositionally biased region" description="Basic residues" evidence="1">
    <location>
        <begin position="146"/>
        <end position="158"/>
    </location>
</feature>
<evidence type="ECO:0000313" key="2">
    <source>
        <dbReference type="EMBL" id="EEF24508.1"/>
    </source>
</evidence>
<feature type="region of interest" description="Disordered" evidence="1">
    <location>
        <begin position="74"/>
        <end position="182"/>
    </location>
</feature>
<evidence type="ECO:0000256" key="1">
    <source>
        <dbReference type="SAM" id="MobiDB-lite"/>
    </source>
</evidence>
<feature type="compositionally biased region" description="Basic residues" evidence="1">
    <location>
        <begin position="83"/>
        <end position="96"/>
    </location>
</feature>
<dbReference type="InParanoid" id="B9TI07"/>
<dbReference type="Proteomes" id="UP000008311">
    <property type="component" value="Unassembled WGS sequence"/>
</dbReference>